<organism evidence="1 2">
    <name type="scientific">Patagioenas fasciata monilis</name>
    <dbReference type="NCBI Taxonomy" id="372326"/>
    <lineage>
        <taxon>Eukaryota</taxon>
        <taxon>Metazoa</taxon>
        <taxon>Chordata</taxon>
        <taxon>Craniata</taxon>
        <taxon>Vertebrata</taxon>
        <taxon>Euteleostomi</taxon>
        <taxon>Archelosauria</taxon>
        <taxon>Archosauria</taxon>
        <taxon>Dinosauria</taxon>
        <taxon>Saurischia</taxon>
        <taxon>Theropoda</taxon>
        <taxon>Coelurosauria</taxon>
        <taxon>Aves</taxon>
        <taxon>Neognathae</taxon>
        <taxon>Neoaves</taxon>
        <taxon>Columbimorphae</taxon>
        <taxon>Columbiformes</taxon>
        <taxon>Columbidae</taxon>
        <taxon>Patagioenas</taxon>
    </lineage>
</organism>
<dbReference type="Proteomes" id="UP000190648">
    <property type="component" value="Unassembled WGS sequence"/>
</dbReference>
<dbReference type="AlphaFoldDB" id="A0A1V4KGQ5"/>
<reference evidence="1 2" key="1">
    <citation type="submission" date="2016-02" db="EMBL/GenBank/DDBJ databases">
        <title>Band-tailed pigeon sequencing and assembly.</title>
        <authorList>
            <person name="Soares A.E."/>
            <person name="Novak B.J."/>
            <person name="Rice E.S."/>
            <person name="O'Connell B."/>
            <person name="Chang D."/>
            <person name="Weber S."/>
            <person name="Shapiro B."/>
        </authorList>
    </citation>
    <scope>NUCLEOTIDE SEQUENCE [LARGE SCALE GENOMIC DNA]</scope>
    <source>
        <strain evidence="1">BTP2013</strain>
        <tissue evidence="1">Blood</tissue>
    </source>
</reference>
<dbReference type="EMBL" id="LSYS01003169">
    <property type="protein sequence ID" value="OPJ83614.1"/>
    <property type="molecule type" value="Genomic_DNA"/>
</dbReference>
<accession>A0A1V4KGQ5</accession>
<sequence length="122" mass="14294">MSFYKGKCVTPRDVYEVLLHKCITIIPMQTVNNFQPGICLQNRKKAEKSPSQNINATKRIEKRQSCEHDQLPQTQCILLLHWESDYEACLESPKLNVIMVKKHPLLDLNLHQWFSIKVFDLN</sequence>
<name>A0A1V4KGQ5_PATFA</name>
<protein>
    <submittedName>
        <fullName evidence="1">Uncharacterized protein</fullName>
    </submittedName>
</protein>
<keyword evidence="2" id="KW-1185">Reference proteome</keyword>
<proteinExistence type="predicted"/>
<evidence type="ECO:0000313" key="2">
    <source>
        <dbReference type="Proteomes" id="UP000190648"/>
    </source>
</evidence>
<gene>
    <name evidence="1" type="ORF">AV530_006478</name>
</gene>
<evidence type="ECO:0000313" key="1">
    <source>
        <dbReference type="EMBL" id="OPJ83614.1"/>
    </source>
</evidence>
<comment type="caution">
    <text evidence="1">The sequence shown here is derived from an EMBL/GenBank/DDBJ whole genome shotgun (WGS) entry which is preliminary data.</text>
</comment>